<keyword evidence="3" id="KW-1185">Reference proteome</keyword>
<proteinExistence type="predicted"/>
<feature type="transmembrane region" description="Helical" evidence="1">
    <location>
        <begin position="162"/>
        <end position="179"/>
    </location>
</feature>
<feature type="transmembrane region" description="Helical" evidence="1">
    <location>
        <begin position="185"/>
        <end position="202"/>
    </location>
</feature>
<feature type="transmembrane region" description="Helical" evidence="1">
    <location>
        <begin position="340"/>
        <end position="361"/>
    </location>
</feature>
<dbReference type="AlphaFoldDB" id="F7NMG8"/>
<dbReference type="RefSeq" id="WP_004097690.1">
    <property type="nucleotide sequence ID" value="NZ_AFGF01000170.1"/>
</dbReference>
<comment type="caution">
    <text evidence="2">The sequence shown here is derived from an EMBL/GenBank/DDBJ whole genome shotgun (WGS) entry which is preliminary data.</text>
</comment>
<dbReference type="PANTHER" id="PTHR30354:SF7">
    <property type="entry name" value="BLL7963 PROTEIN"/>
    <property type="match status" value="1"/>
</dbReference>
<evidence type="ECO:0000313" key="3">
    <source>
        <dbReference type="Proteomes" id="UP000003240"/>
    </source>
</evidence>
<dbReference type="InterPro" id="IPR003474">
    <property type="entry name" value="Glcn_transporter"/>
</dbReference>
<organism evidence="2 3">
    <name type="scientific">Acetonema longum DSM 6540</name>
    <dbReference type="NCBI Taxonomy" id="1009370"/>
    <lineage>
        <taxon>Bacteria</taxon>
        <taxon>Bacillati</taxon>
        <taxon>Bacillota</taxon>
        <taxon>Negativicutes</taxon>
        <taxon>Acetonemataceae</taxon>
        <taxon>Acetonema</taxon>
    </lineage>
</organism>
<dbReference type="eggNOG" id="COG2610">
    <property type="taxonomic scope" value="Bacteria"/>
</dbReference>
<dbReference type="STRING" id="1009370.ALO_16492"/>
<keyword evidence="1" id="KW-1133">Transmembrane helix</keyword>
<sequence>MNFSGCATTIGNKFIDWFGKAKVMLVSTLIISFLTYGGVSLFVVVFAVGPIMFLLFKEADLPRHLTMACLITGSATYTMTSLPGTPALTNVIPTQFLGTTLTAAPVLGIVASLFTFALCMLYMNYAEKKARSAGEHWTYPDKVDAALFEVKDRSLLPSAGQAFFPIVSLMLIIIVGSHFVANSTMLAIAAMLVGALLTYLLNMDKFKNKNMKEILTNGLDGGISGIGGLAGVVGFGTVVQSSAAFKAIVAWVLSLQMNPYVQGVLSTMVVSAVTGSSSGGLKIMYNAMAPNFINSGADLEIIHRLTAISADALDTLPHSPGLFLMFAVLGLNHKQAYKHVFACSTIVPLLITAVATAYAAFFL</sequence>
<gene>
    <name evidence="2" type="ORF">ALO_16492</name>
</gene>
<dbReference type="GO" id="GO:0005886">
    <property type="term" value="C:plasma membrane"/>
    <property type="evidence" value="ECO:0007669"/>
    <property type="project" value="TreeGrafter"/>
</dbReference>
<reference evidence="2 3" key="1">
    <citation type="journal article" date="2011" name="EMBO J.">
        <title>Structural diversity of bacterial flagellar motors.</title>
        <authorList>
            <person name="Chen S."/>
            <person name="Beeby M."/>
            <person name="Murphy G.E."/>
            <person name="Leadbetter J.R."/>
            <person name="Hendrixson D.R."/>
            <person name="Briegel A."/>
            <person name="Li Z."/>
            <person name="Shi J."/>
            <person name="Tocheva E.I."/>
            <person name="Muller A."/>
            <person name="Dobro M.J."/>
            <person name="Jensen G.J."/>
        </authorList>
    </citation>
    <scope>NUCLEOTIDE SEQUENCE [LARGE SCALE GENOMIC DNA]</scope>
    <source>
        <strain evidence="2 3">DSM 6540</strain>
    </source>
</reference>
<accession>F7NMG8</accession>
<evidence type="ECO:0000313" key="2">
    <source>
        <dbReference type="EMBL" id="EGO62766.1"/>
    </source>
</evidence>
<keyword evidence="1" id="KW-0472">Membrane</keyword>
<dbReference type="PANTHER" id="PTHR30354">
    <property type="entry name" value="GNT FAMILY GLUCONATE TRANSPORTER"/>
    <property type="match status" value="1"/>
</dbReference>
<feature type="transmembrane region" description="Helical" evidence="1">
    <location>
        <begin position="23"/>
        <end position="56"/>
    </location>
</feature>
<feature type="transmembrane region" description="Helical" evidence="1">
    <location>
        <begin position="102"/>
        <end position="123"/>
    </location>
</feature>
<evidence type="ECO:0000256" key="1">
    <source>
        <dbReference type="SAM" id="Phobius"/>
    </source>
</evidence>
<dbReference type="EMBL" id="AFGF01000170">
    <property type="protein sequence ID" value="EGO62766.1"/>
    <property type="molecule type" value="Genomic_DNA"/>
</dbReference>
<dbReference type="Proteomes" id="UP000003240">
    <property type="component" value="Unassembled WGS sequence"/>
</dbReference>
<name>F7NMG8_9FIRM</name>
<evidence type="ECO:0008006" key="4">
    <source>
        <dbReference type="Google" id="ProtNLM"/>
    </source>
</evidence>
<keyword evidence="1" id="KW-0812">Transmembrane</keyword>
<protein>
    <recommendedName>
        <fullName evidence="4">Citrate transporter</fullName>
    </recommendedName>
</protein>
<dbReference type="GO" id="GO:0015128">
    <property type="term" value="F:gluconate transmembrane transporter activity"/>
    <property type="evidence" value="ECO:0007669"/>
    <property type="project" value="InterPro"/>
</dbReference>